<dbReference type="RefSeq" id="WP_013220761.1">
    <property type="nucleotide sequence ID" value="NC_014315.1"/>
</dbReference>
<dbReference type="KEGG" id="nwa:Nwat_1813"/>
<gene>
    <name evidence="1" type="ordered locus">Nwat_1813</name>
</gene>
<accession>D8K6Z2</accession>
<organism evidence="1 2">
    <name type="scientific">Nitrosococcus watsoni (strain C-113)</name>
    <dbReference type="NCBI Taxonomy" id="105559"/>
    <lineage>
        <taxon>Bacteria</taxon>
        <taxon>Pseudomonadati</taxon>
        <taxon>Pseudomonadota</taxon>
        <taxon>Gammaproteobacteria</taxon>
        <taxon>Chromatiales</taxon>
        <taxon>Chromatiaceae</taxon>
        <taxon>Nitrosococcus</taxon>
    </lineage>
</organism>
<dbReference type="EMBL" id="CP002086">
    <property type="protein sequence ID" value="ADJ28669.1"/>
    <property type="molecule type" value="Genomic_DNA"/>
</dbReference>
<reference evidence="1 2" key="1">
    <citation type="submission" date="2010-06" db="EMBL/GenBank/DDBJ databases">
        <title>Complete sequence of chromosome of Nitrosococcus watsoni C-113.</title>
        <authorList>
            <consortium name="US DOE Joint Genome Institute"/>
            <person name="Lucas S."/>
            <person name="Copeland A."/>
            <person name="Lapidus A."/>
            <person name="Cheng J.-F."/>
            <person name="Bruce D."/>
            <person name="Goodwin L."/>
            <person name="Pitluck S."/>
            <person name="Malfatti S.A."/>
            <person name="Chain P.S.G."/>
            <person name="Land M."/>
            <person name="Hauser L."/>
            <person name="Kyrpides N."/>
            <person name="Ivanova N."/>
            <person name="Cambell M.A."/>
            <person name="Heidelberg J.F."/>
            <person name="Klotz M.G."/>
            <person name="Woyke T."/>
        </authorList>
    </citation>
    <scope>NUCLEOTIDE SEQUENCE [LARGE SCALE GENOMIC DNA]</scope>
    <source>
        <strain evidence="1 2">C-113</strain>
    </source>
</reference>
<keyword evidence="2" id="KW-1185">Reference proteome</keyword>
<dbReference type="HOGENOM" id="CLU_2955933_0_0_6"/>
<sequence>MPLLQKMNLRFSSTVKTATLGMKLADAGKICLESKKASQRTRGSYSERFIYEILYQLLF</sequence>
<dbReference type="Proteomes" id="UP000000393">
    <property type="component" value="Chromosome"/>
</dbReference>
<evidence type="ECO:0000313" key="2">
    <source>
        <dbReference type="Proteomes" id="UP000000393"/>
    </source>
</evidence>
<protein>
    <submittedName>
        <fullName evidence="1">Uncharacterized protein</fullName>
    </submittedName>
</protein>
<evidence type="ECO:0000313" key="1">
    <source>
        <dbReference type="EMBL" id="ADJ28669.1"/>
    </source>
</evidence>
<name>D8K6Z2_NITWC</name>
<proteinExistence type="predicted"/>
<dbReference type="AlphaFoldDB" id="D8K6Z2"/>